<dbReference type="PANTHER" id="PTHR35869">
    <property type="entry name" value="OUTER-MEMBRANE LIPOPROTEIN CARRIER PROTEIN"/>
    <property type="match status" value="1"/>
</dbReference>
<dbReference type="Proteomes" id="UP000239867">
    <property type="component" value="Chromosome"/>
</dbReference>
<evidence type="ECO:0000313" key="2">
    <source>
        <dbReference type="EMBL" id="AVD71428.1"/>
    </source>
</evidence>
<sequence>MSPTCLRRSARWLRPSLAGQSIWRRSMSKSTKAVCALAALLALLVWPLWATATTQAEPGQKELEALLVKVGRNYAKTQSLECNFRQKSRTGGRVREGRGKAFFFRPTSTGDSVIRWEYALPVVQTIVNDGREIRIYTPVDRQMLVSPAAGADTDMAYALFTGKSTLTATFTVAPGDPDFQLDPAPAGLQALVLVPKNPQSQLKRAQIWLNREARIERILMEDHFEALTELSFDGMRFDSIRPSDTARIAELRSITTPADTQIIRQ</sequence>
<reference evidence="2 3" key="1">
    <citation type="journal article" date="2018" name="MBio">
        <title>Insights into the evolution of host association through the isolation and characterization of a novel human periodontal pathobiont, Desulfobulbus oralis.</title>
        <authorList>
            <person name="Cross K.L."/>
            <person name="Chirania P."/>
            <person name="Xiong W."/>
            <person name="Beall C.J."/>
            <person name="Elkins J.G."/>
            <person name="Giannone R.J."/>
            <person name="Griffen A.L."/>
            <person name="Guss A.M."/>
            <person name="Hettich R.L."/>
            <person name="Joshi S.S."/>
            <person name="Mokrzan E.M."/>
            <person name="Martin R.K."/>
            <person name="Zhulin I.B."/>
            <person name="Leys E.J."/>
            <person name="Podar M."/>
        </authorList>
    </citation>
    <scope>NUCLEOTIDE SEQUENCE [LARGE SCALE GENOMIC DNA]</scope>
    <source>
        <strain evidence="2 3">ORNL</strain>
    </source>
</reference>
<organism evidence="2 3">
    <name type="scientific">Desulfobulbus oralis</name>
    <dbReference type="NCBI Taxonomy" id="1986146"/>
    <lineage>
        <taxon>Bacteria</taxon>
        <taxon>Pseudomonadati</taxon>
        <taxon>Thermodesulfobacteriota</taxon>
        <taxon>Desulfobulbia</taxon>
        <taxon>Desulfobulbales</taxon>
        <taxon>Desulfobulbaceae</taxon>
        <taxon>Desulfobulbus</taxon>
    </lineage>
</organism>
<dbReference type="EMBL" id="CP021255">
    <property type="protein sequence ID" value="AVD71428.1"/>
    <property type="molecule type" value="Genomic_DNA"/>
</dbReference>
<dbReference type="CDD" id="cd16325">
    <property type="entry name" value="LolA"/>
    <property type="match status" value="1"/>
</dbReference>
<dbReference type="InterPro" id="IPR004564">
    <property type="entry name" value="OM_lipoprot_carrier_LolA-like"/>
</dbReference>
<evidence type="ECO:0000313" key="3">
    <source>
        <dbReference type="Proteomes" id="UP000239867"/>
    </source>
</evidence>
<keyword evidence="1" id="KW-0732">Signal</keyword>
<dbReference type="OrthoDB" id="9785727at2"/>
<dbReference type="SUPFAM" id="SSF89392">
    <property type="entry name" value="Prokaryotic lipoproteins and lipoprotein localization factors"/>
    <property type="match status" value="1"/>
</dbReference>
<dbReference type="PANTHER" id="PTHR35869:SF1">
    <property type="entry name" value="OUTER-MEMBRANE LIPOPROTEIN CARRIER PROTEIN"/>
    <property type="match status" value="1"/>
</dbReference>
<gene>
    <name evidence="2" type="ORF">CAY53_08085</name>
</gene>
<dbReference type="Gene3D" id="2.50.20.10">
    <property type="entry name" value="Lipoprotein localisation LolA/LolB/LppX"/>
    <property type="match status" value="1"/>
</dbReference>
<accession>A0A2L1GP54</accession>
<protein>
    <recommendedName>
        <fullName evidence="4">Outer membrane lipoprotein carrier protein LolA</fullName>
    </recommendedName>
</protein>
<dbReference type="Pfam" id="PF03548">
    <property type="entry name" value="LolA"/>
    <property type="match status" value="1"/>
</dbReference>
<name>A0A2L1GP54_9BACT</name>
<dbReference type="AlphaFoldDB" id="A0A2L1GP54"/>
<dbReference type="KEGG" id="deo:CAY53_08085"/>
<evidence type="ECO:0008006" key="4">
    <source>
        <dbReference type="Google" id="ProtNLM"/>
    </source>
</evidence>
<evidence type="ECO:0000256" key="1">
    <source>
        <dbReference type="ARBA" id="ARBA00022729"/>
    </source>
</evidence>
<keyword evidence="3" id="KW-1185">Reference proteome</keyword>
<proteinExistence type="predicted"/>
<dbReference type="InterPro" id="IPR029046">
    <property type="entry name" value="LolA/LolB/LppX"/>
</dbReference>